<dbReference type="PANTHER" id="PTHR36974:SF1">
    <property type="entry name" value="DOXX FAMILY MEMBRANE PROTEIN"/>
    <property type="match status" value="1"/>
</dbReference>
<dbReference type="AlphaFoldDB" id="A0A0S4JNX9"/>
<reference evidence="3" key="1">
    <citation type="submission" date="2015-09" db="EMBL/GenBank/DDBJ databases">
        <authorList>
            <consortium name="Pathogen Informatics"/>
        </authorList>
    </citation>
    <scope>NUCLEOTIDE SEQUENCE [LARGE SCALE GENOMIC DNA]</scope>
    <source>
        <strain evidence="3">Lake Konstanz</strain>
    </source>
</reference>
<proteinExistence type="predicted"/>
<name>A0A0S4JNX9_BODSA</name>
<dbReference type="VEuPathDB" id="TriTrypDB:BSAL_34790"/>
<keyword evidence="1" id="KW-0472">Membrane</keyword>
<dbReference type="Proteomes" id="UP000051952">
    <property type="component" value="Unassembled WGS sequence"/>
</dbReference>
<keyword evidence="3" id="KW-1185">Reference proteome</keyword>
<evidence type="ECO:0000313" key="3">
    <source>
        <dbReference type="Proteomes" id="UP000051952"/>
    </source>
</evidence>
<gene>
    <name evidence="2" type="ORF">BSAL_34790</name>
</gene>
<keyword evidence="1" id="KW-1133">Transmembrane helix</keyword>
<dbReference type="EMBL" id="CYKH01001980">
    <property type="protein sequence ID" value="CUG91923.1"/>
    <property type="molecule type" value="Genomic_DNA"/>
</dbReference>
<dbReference type="PANTHER" id="PTHR36974">
    <property type="entry name" value="MEMBRANE PROTEIN-RELATED"/>
    <property type="match status" value="1"/>
</dbReference>
<feature type="transmembrane region" description="Helical" evidence="1">
    <location>
        <begin position="113"/>
        <end position="131"/>
    </location>
</feature>
<feature type="transmembrane region" description="Helical" evidence="1">
    <location>
        <begin position="73"/>
        <end position="93"/>
    </location>
</feature>
<evidence type="ECO:0000313" key="2">
    <source>
        <dbReference type="EMBL" id="CUG91923.1"/>
    </source>
</evidence>
<evidence type="ECO:0000256" key="1">
    <source>
        <dbReference type="SAM" id="Phobius"/>
    </source>
</evidence>
<sequence>MEAAVTITRGLISAVFVGFGIVHFLPKPLKTMSKMIPPVIVKALRCSPAFLVKFTGVCEIAGGIGIQLPQTRWLAGVMLSIFCVCVFPANYYASSRPEQFGKFAIPLKKRLPAQIILIALILWATTTRYAGLE</sequence>
<feature type="transmembrane region" description="Helical" evidence="1">
    <location>
        <begin position="6"/>
        <end position="25"/>
    </location>
</feature>
<organism evidence="2 3">
    <name type="scientific">Bodo saltans</name>
    <name type="common">Flagellated protozoan</name>
    <dbReference type="NCBI Taxonomy" id="75058"/>
    <lineage>
        <taxon>Eukaryota</taxon>
        <taxon>Discoba</taxon>
        <taxon>Euglenozoa</taxon>
        <taxon>Kinetoplastea</taxon>
        <taxon>Metakinetoplastina</taxon>
        <taxon>Eubodonida</taxon>
        <taxon>Bodonidae</taxon>
        <taxon>Bodo</taxon>
    </lineage>
</organism>
<protein>
    <submittedName>
        <fullName evidence="2">Uncharacterized protein</fullName>
    </submittedName>
</protein>
<keyword evidence="1" id="KW-0812">Transmembrane</keyword>
<accession>A0A0S4JNX9</accession>